<dbReference type="Pfam" id="PF00078">
    <property type="entry name" value="RVT_1"/>
    <property type="match status" value="1"/>
</dbReference>
<dbReference type="Proteomes" id="UP000796761">
    <property type="component" value="Unassembled WGS sequence"/>
</dbReference>
<proteinExistence type="predicted"/>
<accession>A0A8K1GMA5</accession>
<evidence type="ECO:0000259" key="1">
    <source>
        <dbReference type="Pfam" id="PF00078"/>
    </source>
</evidence>
<comment type="caution">
    <text evidence="2">The sequence shown here is derived from an EMBL/GenBank/DDBJ whole genome shotgun (WGS) entry which is preliminary data.</text>
</comment>
<dbReference type="EMBL" id="SWJQ01000150">
    <property type="protein sequence ID" value="TRZ20396.1"/>
    <property type="molecule type" value="Genomic_DNA"/>
</dbReference>
<dbReference type="OrthoDB" id="416454at2759"/>
<sequence>MLFLMPPRTQLAFLATRAHCWVMDSLLSTSTPSSTGALGRLANVTLSYKSGQKEDLGNYRPVSLTLVSGKIVEQIVLSAITWHGEDNQGIKQGFMKGWSYLTPSDKVTCLVDDEEAMDVVYQDFSKAFKTVSHSVLLKKLAGHGLDKCSLWWVKTGWMVRPRERWEKGVKSGCGLVTGDAPQGPVLGPVLFSIFIDVLKHLFESK</sequence>
<dbReference type="AlphaFoldDB" id="A0A8K1GMA5"/>
<evidence type="ECO:0000313" key="2">
    <source>
        <dbReference type="EMBL" id="TRZ20396.1"/>
    </source>
</evidence>
<evidence type="ECO:0000313" key="3">
    <source>
        <dbReference type="Proteomes" id="UP000796761"/>
    </source>
</evidence>
<keyword evidence="3" id="KW-1185">Reference proteome</keyword>
<feature type="domain" description="Reverse transcriptase" evidence="1">
    <location>
        <begin position="52"/>
        <end position="203"/>
    </location>
</feature>
<organism evidence="2 3">
    <name type="scientific">Zosterops borbonicus</name>
    <dbReference type="NCBI Taxonomy" id="364589"/>
    <lineage>
        <taxon>Eukaryota</taxon>
        <taxon>Metazoa</taxon>
        <taxon>Chordata</taxon>
        <taxon>Craniata</taxon>
        <taxon>Vertebrata</taxon>
        <taxon>Euteleostomi</taxon>
        <taxon>Archelosauria</taxon>
        <taxon>Archosauria</taxon>
        <taxon>Dinosauria</taxon>
        <taxon>Saurischia</taxon>
        <taxon>Theropoda</taxon>
        <taxon>Coelurosauria</taxon>
        <taxon>Aves</taxon>
        <taxon>Neognathae</taxon>
        <taxon>Neoaves</taxon>
        <taxon>Telluraves</taxon>
        <taxon>Australaves</taxon>
        <taxon>Passeriformes</taxon>
        <taxon>Sylvioidea</taxon>
        <taxon>Zosteropidae</taxon>
        <taxon>Zosterops</taxon>
    </lineage>
</organism>
<reference evidence="2" key="1">
    <citation type="submission" date="2019-04" db="EMBL/GenBank/DDBJ databases">
        <title>Genome assembly of Zosterops borbonicus 15179.</title>
        <authorList>
            <person name="Leroy T."/>
            <person name="Anselmetti Y."/>
            <person name="Tilak M.-K."/>
            <person name="Nabholz B."/>
        </authorList>
    </citation>
    <scope>NUCLEOTIDE SEQUENCE</scope>
    <source>
        <strain evidence="2">HGM_15179</strain>
        <tissue evidence="2">Muscle</tissue>
    </source>
</reference>
<dbReference type="PANTHER" id="PTHR33332">
    <property type="entry name" value="REVERSE TRANSCRIPTASE DOMAIN-CONTAINING PROTEIN"/>
    <property type="match status" value="1"/>
</dbReference>
<gene>
    <name evidence="2" type="ORF">HGM15179_006724</name>
</gene>
<dbReference type="InterPro" id="IPR000477">
    <property type="entry name" value="RT_dom"/>
</dbReference>
<protein>
    <recommendedName>
        <fullName evidence="1">Reverse transcriptase domain-containing protein</fullName>
    </recommendedName>
</protein>
<name>A0A8K1GMA5_9PASS</name>